<dbReference type="OrthoDB" id="165208at2"/>
<dbReference type="AlphaFoldDB" id="A0A2T0MJY1"/>
<protein>
    <recommendedName>
        <fullName evidence="3">Antibiotic biosynthesis monooxygenase</fullName>
    </recommendedName>
</protein>
<evidence type="ECO:0000313" key="2">
    <source>
        <dbReference type="Proteomes" id="UP000237640"/>
    </source>
</evidence>
<dbReference type="Proteomes" id="UP000237640">
    <property type="component" value="Unassembled WGS sequence"/>
</dbReference>
<accession>A0A2T0MJY1</accession>
<keyword evidence="2" id="KW-1185">Reference proteome</keyword>
<proteinExistence type="predicted"/>
<dbReference type="RefSeq" id="WP_106144735.1">
    <property type="nucleotide sequence ID" value="NZ_PVYX01000001.1"/>
</dbReference>
<evidence type="ECO:0000313" key="1">
    <source>
        <dbReference type="EMBL" id="PRX57873.1"/>
    </source>
</evidence>
<dbReference type="EMBL" id="PVYX01000001">
    <property type="protein sequence ID" value="PRX57873.1"/>
    <property type="molecule type" value="Genomic_DNA"/>
</dbReference>
<dbReference type="SUPFAM" id="SSF54909">
    <property type="entry name" value="Dimeric alpha+beta barrel"/>
    <property type="match status" value="1"/>
</dbReference>
<organism evidence="1 2">
    <name type="scientific">Flagellimonas meridianipacifica</name>
    <dbReference type="NCBI Taxonomy" id="1080225"/>
    <lineage>
        <taxon>Bacteria</taxon>
        <taxon>Pseudomonadati</taxon>
        <taxon>Bacteroidota</taxon>
        <taxon>Flavobacteriia</taxon>
        <taxon>Flavobacteriales</taxon>
        <taxon>Flavobacteriaceae</taxon>
        <taxon>Flagellimonas</taxon>
    </lineage>
</organism>
<comment type="caution">
    <text evidence="1">The sequence shown here is derived from an EMBL/GenBank/DDBJ whole genome shotgun (WGS) entry which is preliminary data.</text>
</comment>
<name>A0A2T0MJY1_9FLAO</name>
<gene>
    <name evidence="1" type="ORF">CLV81_1886</name>
</gene>
<reference evidence="1 2" key="1">
    <citation type="submission" date="2018-03" db="EMBL/GenBank/DDBJ databases">
        <title>Genomic Encyclopedia of Archaeal and Bacterial Type Strains, Phase II (KMG-II): from individual species to whole genera.</title>
        <authorList>
            <person name="Goeker M."/>
        </authorList>
    </citation>
    <scope>NUCLEOTIDE SEQUENCE [LARGE SCALE GENOMIC DNA]</scope>
    <source>
        <strain evidence="1 2">DSM 25027</strain>
    </source>
</reference>
<dbReference type="InterPro" id="IPR011008">
    <property type="entry name" value="Dimeric_a/b-barrel"/>
</dbReference>
<sequence length="101" mass="12326">MIARIWKGKTRLEHAKTYENFMNDRAVPDYSKTKGFIKLLFLKRMDEQFAHFELITFWENLEVIKNFAGEDYEKAKYYPEDQNYLLEFPEKVIHFEVFQGF</sequence>
<evidence type="ECO:0008006" key="3">
    <source>
        <dbReference type="Google" id="ProtNLM"/>
    </source>
</evidence>